<dbReference type="KEGG" id="ftj:FTUN_5889"/>
<feature type="signal peptide" evidence="1">
    <location>
        <begin position="1"/>
        <end position="19"/>
    </location>
</feature>
<dbReference type="SUPFAM" id="SSF48371">
    <property type="entry name" value="ARM repeat"/>
    <property type="match status" value="1"/>
</dbReference>
<name>A0A6M5YYG5_9BACT</name>
<accession>A0A6M5YYG5</accession>
<evidence type="ECO:0008006" key="4">
    <source>
        <dbReference type="Google" id="ProtNLM"/>
    </source>
</evidence>
<dbReference type="Gene3D" id="1.25.10.10">
    <property type="entry name" value="Leucine-rich Repeat Variant"/>
    <property type="match status" value="2"/>
</dbReference>
<dbReference type="InterPro" id="IPR016024">
    <property type="entry name" value="ARM-type_fold"/>
</dbReference>
<sequence length="360" mass="39413">MRVSLLAAVLVVASAPALVADEPEAKYKGKPLDYWVEQLQKAPTDEQQKVAAAAVAAFGRQAQPAVPKLLAMLEDRSWEFRGLIAEILLEIGPHTEGIVPVLAQRLKENKVCDPDLVIDLLRELDPDRKETIPALIAALDHRETRFFAVRELCKGPAVVKDALPTLRRAALQIVLEEEKSPSKSVVKWQRYGKNNNHNMSDSLEDLHGLGEDAVPILLALLDAPGKLGKTAALKEFAKLGPVAVKSAPALKKQLKHDDPRVRYFACAALWAVAESPDVVPVLVQLMDAKAEPSVNWDMEAAKLLGDIGPKAKDALPPLKALAQKQWDPADYAVPSELFRPHSAQEAARWAIDRIEGKAKK</sequence>
<keyword evidence="1" id="KW-0732">Signal</keyword>
<dbReference type="Proteomes" id="UP000503447">
    <property type="component" value="Chromosome"/>
</dbReference>
<evidence type="ECO:0000313" key="2">
    <source>
        <dbReference type="EMBL" id="QJW98301.1"/>
    </source>
</evidence>
<feature type="chain" id="PRO_5026762186" description="HEAT repeat domain-containing protein" evidence="1">
    <location>
        <begin position="20"/>
        <end position="360"/>
    </location>
</feature>
<proteinExistence type="predicted"/>
<dbReference type="EMBL" id="CP053452">
    <property type="protein sequence ID" value="QJW98301.1"/>
    <property type="molecule type" value="Genomic_DNA"/>
</dbReference>
<keyword evidence="3" id="KW-1185">Reference proteome</keyword>
<dbReference type="Pfam" id="PF13646">
    <property type="entry name" value="HEAT_2"/>
    <property type="match status" value="1"/>
</dbReference>
<reference evidence="3" key="1">
    <citation type="submission" date="2020-05" db="EMBL/GenBank/DDBJ databases">
        <title>Frigoriglobus tundricola gen. nov., sp. nov., a psychrotolerant cellulolytic planctomycete of the family Gemmataceae with two divergent copies of 16S rRNA gene.</title>
        <authorList>
            <person name="Kulichevskaya I.S."/>
            <person name="Ivanova A.A."/>
            <person name="Naumoff D.G."/>
            <person name="Beletsky A.V."/>
            <person name="Rijpstra W.I.C."/>
            <person name="Sinninghe Damste J.S."/>
            <person name="Mardanov A.V."/>
            <person name="Ravin N.V."/>
            <person name="Dedysh S.N."/>
        </authorList>
    </citation>
    <scope>NUCLEOTIDE SEQUENCE [LARGE SCALE GENOMIC DNA]</scope>
    <source>
        <strain evidence="3">PL17</strain>
    </source>
</reference>
<dbReference type="AlphaFoldDB" id="A0A6M5YYG5"/>
<gene>
    <name evidence="2" type="ORF">FTUN_5889</name>
</gene>
<dbReference type="InterPro" id="IPR011989">
    <property type="entry name" value="ARM-like"/>
</dbReference>
<organism evidence="2 3">
    <name type="scientific">Frigoriglobus tundricola</name>
    <dbReference type="NCBI Taxonomy" id="2774151"/>
    <lineage>
        <taxon>Bacteria</taxon>
        <taxon>Pseudomonadati</taxon>
        <taxon>Planctomycetota</taxon>
        <taxon>Planctomycetia</taxon>
        <taxon>Gemmatales</taxon>
        <taxon>Gemmataceae</taxon>
        <taxon>Frigoriglobus</taxon>
    </lineage>
</organism>
<evidence type="ECO:0000313" key="3">
    <source>
        <dbReference type="Proteomes" id="UP000503447"/>
    </source>
</evidence>
<evidence type="ECO:0000256" key="1">
    <source>
        <dbReference type="SAM" id="SignalP"/>
    </source>
</evidence>
<protein>
    <recommendedName>
        <fullName evidence="4">HEAT repeat domain-containing protein</fullName>
    </recommendedName>
</protein>
<dbReference type="RefSeq" id="WP_171473518.1">
    <property type="nucleotide sequence ID" value="NZ_CP053452.2"/>
</dbReference>